<gene>
    <name evidence="10" type="ORF">ASPSYDRAFT_54046</name>
</gene>
<feature type="transmembrane region" description="Helical" evidence="8">
    <location>
        <begin position="406"/>
        <end position="424"/>
    </location>
</feature>
<dbReference type="GeneID" id="63764858"/>
<feature type="region of interest" description="Disordered" evidence="7">
    <location>
        <begin position="459"/>
        <end position="484"/>
    </location>
</feature>
<feature type="transmembrane region" description="Helical" evidence="8">
    <location>
        <begin position="430"/>
        <end position="451"/>
    </location>
</feature>
<dbReference type="GO" id="GO:0003677">
    <property type="term" value="F:DNA binding"/>
    <property type="evidence" value="ECO:0007669"/>
    <property type="project" value="UniProtKB-KW"/>
</dbReference>
<keyword evidence="3" id="KW-0805">Transcription regulation</keyword>
<dbReference type="RefSeq" id="XP_040708368.1">
    <property type="nucleotide sequence ID" value="XM_040848785.1"/>
</dbReference>
<dbReference type="PANTHER" id="PTHR46910">
    <property type="entry name" value="TRANSCRIPTION FACTOR PDR1"/>
    <property type="match status" value="1"/>
</dbReference>
<dbReference type="InterPro" id="IPR018306">
    <property type="entry name" value="Phage_T5_Orf172_DNA-bd"/>
</dbReference>
<dbReference type="SUPFAM" id="SSF57701">
    <property type="entry name" value="Zn2/Cys6 DNA-binding domain"/>
    <property type="match status" value="1"/>
</dbReference>
<evidence type="ECO:0000256" key="2">
    <source>
        <dbReference type="ARBA" id="ARBA00022723"/>
    </source>
</evidence>
<evidence type="ECO:0000259" key="9">
    <source>
        <dbReference type="PROSITE" id="PS50048"/>
    </source>
</evidence>
<keyword evidence="6" id="KW-0539">Nucleus</keyword>
<feature type="region of interest" description="Disordered" evidence="7">
    <location>
        <begin position="616"/>
        <end position="649"/>
    </location>
</feature>
<dbReference type="VEuPathDB" id="FungiDB:ASPSYDRAFT_54046"/>
<keyword evidence="8" id="KW-0812">Transmembrane</keyword>
<proteinExistence type="predicted"/>
<evidence type="ECO:0000256" key="3">
    <source>
        <dbReference type="ARBA" id="ARBA00023015"/>
    </source>
</evidence>
<dbReference type="AlphaFoldDB" id="A0A1L9TYT0"/>
<protein>
    <recommendedName>
        <fullName evidence="9">Zn(2)-C6 fungal-type domain-containing protein</fullName>
    </recommendedName>
</protein>
<dbReference type="SMART" id="SM00906">
    <property type="entry name" value="Fungal_trans"/>
    <property type="match status" value="1"/>
</dbReference>
<keyword evidence="5" id="KW-0804">Transcription</keyword>
<keyword evidence="4" id="KW-0238">DNA-binding</keyword>
<dbReference type="SMART" id="SM00066">
    <property type="entry name" value="GAL4"/>
    <property type="match status" value="1"/>
</dbReference>
<dbReference type="PROSITE" id="PS50048">
    <property type="entry name" value="ZN2_CY6_FUNGAL_2"/>
    <property type="match status" value="1"/>
</dbReference>
<dbReference type="STRING" id="1036612.A0A1L9TYT0"/>
<dbReference type="Pfam" id="PF10544">
    <property type="entry name" value="T5orf172"/>
    <property type="match status" value="1"/>
</dbReference>
<feature type="domain" description="Zn(2)-C6 fungal-type" evidence="9">
    <location>
        <begin position="547"/>
        <end position="577"/>
    </location>
</feature>
<dbReference type="InterPro" id="IPR007219">
    <property type="entry name" value="XnlR_reg_dom"/>
</dbReference>
<dbReference type="Proteomes" id="UP000184356">
    <property type="component" value="Unassembled WGS sequence"/>
</dbReference>
<dbReference type="OrthoDB" id="4116913at2759"/>
<feature type="region of interest" description="Disordered" evidence="7">
    <location>
        <begin position="515"/>
        <end position="541"/>
    </location>
</feature>
<dbReference type="InterPro" id="IPR050987">
    <property type="entry name" value="AtrR-like"/>
</dbReference>
<feature type="compositionally biased region" description="Low complexity" evidence="7">
    <location>
        <begin position="619"/>
        <end position="632"/>
    </location>
</feature>
<dbReference type="Gene3D" id="4.10.240.10">
    <property type="entry name" value="Zn(2)-C6 fungal-type DNA-binding domain"/>
    <property type="match status" value="1"/>
</dbReference>
<dbReference type="InterPro" id="IPR001138">
    <property type="entry name" value="Zn2Cys6_DnaBD"/>
</dbReference>
<evidence type="ECO:0000256" key="8">
    <source>
        <dbReference type="SAM" id="Phobius"/>
    </source>
</evidence>
<feature type="region of interest" description="Disordered" evidence="7">
    <location>
        <begin position="1"/>
        <end position="34"/>
    </location>
</feature>
<dbReference type="GO" id="GO:0000981">
    <property type="term" value="F:DNA-binding transcription factor activity, RNA polymerase II-specific"/>
    <property type="evidence" value="ECO:0007669"/>
    <property type="project" value="InterPro"/>
</dbReference>
<evidence type="ECO:0000256" key="1">
    <source>
        <dbReference type="ARBA" id="ARBA00004123"/>
    </source>
</evidence>
<evidence type="ECO:0000313" key="10">
    <source>
        <dbReference type="EMBL" id="OJJ64562.1"/>
    </source>
</evidence>
<reference evidence="11" key="1">
    <citation type="journal article" date="2017" name="Genome Biol.">
        <title>Comparative genomics reveals high biological diversity and specific adaptations in the industrially and medically important fungal genus Aspergillus.</title>
        <authorList>
            <person name="de Vries R.P."/>
            <person name="Riley R."/>
            <person name="Wiebenga A."/>
            <person name="Aguilar-Osorio G."/>
            <person name="Amillis S."/>
            <person name="Uchima C.A."/>
            <person name="Anderluh G."/>
            <person name="Asadollahi M."/>
            <person name="Askin M."/>
            <person name="Barry K."/>
            <person name="Battaglia E."/>
            <person name="Bayram O."/>
            <person name="Benocci T."/>
            <person name="Braus-Stromeyer S.A."/>
            <person name="Caldana C."/>
            <person name="Canovas D."/>
            <person name="Cerqueira G.C."/>
            <person name="Chen F."/>
            <person name="Chen W."/>
            <person name="Choi C."/>
            <person name="Clum A."/>
            <person name="Dos Santos R.A."/>
            <person name="Damasio A.R."/>
            <person name="Diallinas G."/>
            <person name="Emri T."/>
            <person name="Fekete E."/>
            <person name="Flipphi M."/>
            <person name="Freyberg S."/>
            <person name="Gallo A."/>
            <person name="Gournas C."/>
            <person name="Habgood R."/>
            <person name="Hainaut M."/>
            <person name="Harispe M.L."/>
            <person name="Henrissat B."/>
            <person name="Hilden K.S."/>
            <person name="Hope R."/>
            <person name="Hossain A."/>
            <person name="Karabika E."/>
            <person name="Karaffa L."/>
            <person name="Karanyi Z."/>
            <person name="Krasevec N."/>
            <person name="Kuo A."/>
            <person name="Kusch H."/>
            <person name="LaButti K."/>
            <person name="Lagendijk E.L."/>
            <person name="Lapidus A."/>
            <person name="Levasseur A."/>
            <person name="Lindquist E."/>
            <person name="Lipzen A."/>
            <person name="Logrieco A.F."/>
            <person name="MacCabe A."/>
            <person name="Maekelae M.R."/>
            <person name="Malavazi I."/>
            <person name="Melin P."/>
            <person name="Meyer V."/>
            <person name="Mielnichuk N."/>
            <person name="Miskei M."/>
            <person name="Molnar A.P."/>
            <person name="Mule G."/>
            <person name="Ngan C.Y."/>
            <person name="Orejas M."/>
            <person name="Orosz E."/>
            <person name="Ouedraogo J.P."/>
            <person name="Overkamp K.M."/>
            <person name="Park H.-S."/>
            <person name="Perrone G."/>
            <person name="Piumi F."/>
            <person name="Punt P.J."/>
            <person name="Ram A.F."/>
            <person name="Ramon A."/>
            <person name="Rauscher S."/>
            <person name="Record E."/>
            <person name="Riano-Pachon D.M."/>
            <person name="Robert V."/>
            <person name="Roehrig J."/>
            <person name="Ruller R."/>
            <person name="Salamov A."/>
            <person name="Salih N.S."/>
            <person name="Samson R.A."/>
            <person name="Sandor E."/>
            <person name="Sanguinetti M."/>
            <person name="Schuetze T."/>
            <person name="Sepcic K."/>
            <person name="Shelest E."/>
            <person name="Sherlock G."/>
            <person name="Sophianopoulou V."/>
            <person name="Squina F.M."/>
            <person name="Sun H."/>
            <person name="Susca A."/>
            <person name="Todd R.B."/>
            <person name="Tsang A."/>
            <person name="Unkles S.E."/>
            <person name="van de Wiele N."/>
            <person name="van Rossen-Uffink D."/>
            <person name="Oliveira J.V."/>
            <person name="Vesth T.C."/>
            <person name="Visser J."/>
            <person name="Yu J.-H."/>
            <person name="Zhou M."/>
            <person name="Andersen M.R."/>
            <person name="Archer D.B."/>
            <person name="Baker S.E."/>
            <person name="Benoit I."/>
            <person name="Brakhage A.A."/>
            <person name="Braus G.H."/>
            <person name="Fischer R."/>
            <person name="Frisvad J.C."/>
            <person name="Goldman G.H."/>
            <person name="Houbraken J."/>
            <person name="Oakley B."/>
            <person name="Pocsi I."/>
            <person name="Scazzocchio C."/>
            <person name="Seiboth B."/>
            <person name="vanKuyk P.A."/>
            <person name="Wortman J."/>
            <person name="Dyer P.S."/>
            <person name="Grigoriev I.V."/>
        </authorList>
    </citation>
    <scope>NUCLEOTIDE SEQUENCE [LARGE SCALE GENOMIC DNA]</scope>
    <source>
        <strain evidence="11">CBS 593.65</strain>
    </source>
</reference>
<dbReference type="InterPro" id="IPR036864">
    <property type="entry name" value="Zn2-C6_fun-type_DNA-bd_sf"/>
</dbReference>
<keyword evidence="8" id="KW-1133">Transmembrane helix</keyword>
<dbReference type="EMBL" id="KV878582">
    <property type="protein sequence ID" value="OJJ64562.1"/>
    <property type="molecule type" value="Genomic_DNA"/>
</dbReference>
<keyword evidence="2" id="KW-0479">Metal-binding</keyword>
<evidence type="ECO:0000256" key="5">
    <source>
        <dbReference type="ARBA" id="ARBA00023163"/>
    </source>
</evidence>
<dbReference type="Pfam" id="PF00172">
    <property type="entry name" value="Zn_clus"/>
    <property type="match status" value="1"/>
</dbReference>
<keyword evidence="11" id="KW-1185">Reference proteome</keyword>
<comment type="subcellular location">
    <subcellularLocation>
        <location evidence="1">Nucleus</location>
    </subcellularLocation>
</comment>
<dbReference type="PANTHER" id="PTHR46910:SF37">
    <property type="entry name" value="ZN(II)2CYS6 TRANSCRIPTION FACTOR (EUROFUNG)"/>
    <property type="match status" value="1"/>
</dbReference>
<evidence type="ECO:0000313" key="11">
    <source>
        <dbReference type="Proteomes" id="UP000184356"/>
    </source>
</evidence>
<organism evidence="10 11">
    <name type="scientific">Aspergillus sydowii CBS 593.65</name>
    <dbReference type="NCBI Taxonomy" id="1036612"/>
    <lineage>
        <taxon>Eukaryota</taxon>
        <taxon>Fungi</taxon>
        <taxon>Dikarya</taxon>
        <taxon>Ascomycota</taxon>
        <taxon>Pezizomycotina</taxon>
        <taxon>Eurotiomycetes</taxon>
        <taxon>Eurotiomycetidae</taxon>
        <taxon>Eurotiales</taxon>
        <taxon>Aspergillaceae</taxon>
        <taxon>Aspergillus</taxon>
        <taxon>Aspergillus subgen. Nidulantes</taxon>
    </lineage>
</organism>
<dbReference type="CDD" id="cd12148">
    <property type="entry name" value="fungal_TF_MHR"/>
    <property type="match status" value="1"/>
</dbReference>
<dbReference type="Pfam" id="PF04082">
    <property type="entry name" value="Fungal_trans"/>
    <property type="match status" value="1"/>
</dbReference>
<evidence type="ECO:0000256" key="6">
    <source>
        <dbReference type="ARBA" id="ARBA00023242"/>
    </source>
</evidence>
<evidence type="ECO:0000256" key="7">
    <source>
        <dbReference type="SAM" id="MobiDB-lite"/>
    </source>
</evidence>
<dbReference type="GO" id="GO:0005634">
    <property type="term" value="C:nucleus"/>
    <property type="evidence" value="ECO:0007669"/>
    <property type="project" value="UniProtKB-SubCell"/>
</dbReference>
<accession>A0A1L9TYT0</accession>
<evidence type="ECO:0000256" key="4">
    <source>
        <dbReference type="ARBA" id="ARBA00023125"/>
    </source>
</evidence>
<name>A0A1L9TYT0_9EURO</name>
<feature type="compositionally biased region" description="Polar residues" evidence="7">
    <location>
        <begin position="515"/>
        <end position="531"/>
    </location>
</feature>
<dbReference type="GO" id="GO:0008270">
    <property type="term" value="F:zinc ion binding"/>
    <property type="evidence" value="ECO:0007669"/>
    <property type="project" value="InterPro"/>
</dbReference>
<keyword evidence="8" id="KW-0472">Membrane</keyword>
<sequence length="1187" mass="134260">MSKRRSSTGLPPNFRYPLITPDNERDSFIDYDAYDDDAGRSRDHLIHPTYQPRDLSPAPQVVRVAKQPEMIRKQSLRPFSGDWGTFEQVARTGNDPNSRVPGSFQDTDAEDDITMGPEVFEAVPRNNVYSRSAEIAAADLYSDESDENLDFGPDEPLVFPQLPLEDVVLEVSYILRTRSSPPSEGFAYVFSDPTGHNKVYQIGSAKKVSQRTNEHRNICNLSYFRAQKKPASPLRQYKRLEKLAQAELINMSYDPNCVCDAKQRQCFWGKEQTAFDILDFWSKWLVKNSPYDKNGHLLPFWEQRLRLFEANIPKYFDCQGSKCIKRTTDTVACPICIRTGWRAWAEPSGRDRIEFASQAQIGNPWANKALLYLHQYIPIEDHVWETIIEGMSRAATMTEQFKNPTLLLNLLYIRLLLPMIWSTFFTRSSYISFIGMMEILLFSGFYLLVRLELAHLSGKRRTTDRPGKDNRAVRRKALPSTSEKRVDEVIGSKSTRELRVVEIPEDSVPTMLKQATASNLTPMYPSPNSAGRSDEESRQQSKRTARACDACYKRKIKCDAAVPKCNWCSHHDTPCTFERKIRRTRKRAGAARESAAAPGSQLSERIARIEKLLSEKLPQEQPASPAPQQLQSVTSGRKSDYTPSPPSILPCIQQSSASSSVPLHFAGKELGAISLFTGIPFLLPEGQEWVQSRTGQKLAFQGFTSTRAPWEKQRGQNSGTMLAHVQAPNAFDLPDRDLVELNFDVYRTSLMQRVFPVVDPVLFWMTINSAYKERDSASDSSHVGSKACIFAFSAFVSMLCNPCLLSQGRKMPYFDEEACSVKARYLLCQVLQDPPTLDGLQAVTMLALLEMVSGNLQSANYYGSISARMIFMLGGHIFTNQHSWLPRSSTDTDSRIKAHVRNLFWLCYTIEQDVSLRTGQAQLFSEDNCDLSLPPAYVEQMYASLEYHHNSTNLPENPIFPIDLRLSVIKARAYSALYSFKAMKKTDAEILKDIRELDDELERWRLSVPPKWRPTLSFSHETPDPNCNMHSVILRLNYHLCMTIIHQASSRCKSWATQGCVMDGVSSSLALSVEASRSTLLYLETSGHVLVDGVFWMLIFYPMSALLAIFCNILQHPAEPQASKDLALLKSATGMLERVFLRQAFSVSELLHVQLVADFVNELCRLATCAMDMAWKERTSGTATPTT</sequence>
<dbReference type="GO" id="GO:0006351">
    <property type="term" value="P:DNA-templated transcription"/>
    <property type="evidence" value="ECO:0007669"/>
    <property type="project" value="InterPro"/>
</dbReference>
<feature type="compositionally biased region" description="Basic and acidic residues" evidence="7">
    <location>
        <begin position="461"/>
        <end position="472"/>
    </location>
</feature>
<dbReference type="CDD" id="cd00067">
    <property type="entry name" value="GAL4"/>
    <property type="match status" value="1"/>
</dbReference>